<proteinExistence type="predicted"/>
<accession>A0A935T7Y4</accession>
<comment type="caution">
    <text evidence="2">The sequence shown here is derived from an EMBL/GenBank/DDBJ whole genome shotgun (WGS) entry which is preliminary data.</text>
</comment>
<gene>
    <name evidence="2" type="ORF">IPK02_12325</name>
</gene>
<evidence type="ECO:0000313" key="3">
    <source>
        <dbReference type="Proteomes" id="UP000706151"/>
    </source>
</evidence>
<feature type="region of interest" description="Disordered" evidence="1">
    <location>
        <begin position="50"/>
        <end position="74"/>
    </location>
</feature>
<dbReference type="Pfam" id="PF07813">
    <property type="entry name" value="LTXXQ"/>
    <property type="match status" value="1"/>
</dbReference>
<name>A0A935T7Y4_9PROT</name>
<dbReference type="EMBL" id="JADJOT010000009">
    <property type="protein sequence ID" value="MBK7954668.1"/>
    <property type="molecule type" value="Genomic_DNA"/>
</dbReference>
<reference evidence="2 3" key="1">
    <citation type="submission" date="2020-10" db="EMBL/GenBank/DDBJ databases">
        <title>Connecting structure to function with the recovery of over 1000 high-quality activated sludge metagenome-assembled genomes encoding full-length rRNA genes using long-read sequencing.</title>
        <authorList>
            <person name="Singleton C.M."/>
            <person name="Petriglieri F."/>
            <person name="Kristensen J.M."/>
            <person name="Kirkegaard R.H."/>
            <person name="Michaelsen T.Y."/>
            <person name="Andersen M.H."/>
            <person name="Karst S.M."/>
            <person name="Dueholm M.S."/>
            <person name="Nielsen P.H."/>
            <person name="Albertsen M."/>
        </authorList>
    </citation>
    <scope>NUCLEOTIDE SEQUENCE [LARGE SCALE GENOMIC DNA]</scope>
    <source>
        <strain evidence="2">Fred_18-Q3-R57-64_BAT3C.720</strain>
    </source>
</reference>
<dbReference type="Gene3D" id="1.20.120.1490">
    <property type="match status" value="1"/>
</dbReference>
<dbReference type="AlphaFoldDB" id="A0A935T7Y4"/>
<protein>
    <submittedName>
        <fullName evidence="2">Spy/CpxP family protein refolding chaperone</fullName>
    </submittedName>
</protein>
<dbReference type="GO" id="GO:0042597">
    <property type="term" value="C:periplasmic space"/>
    <property type="evidence" value="ECO:0007669"/>
    <property type="project" value="InterPro"/>
</dbReference>
<organism evidence="2 3">
    <name type="scientific">Candidatus Accumulibacter affinis</name>
    <dbReference type="NCBI Taxonomy" id="2954384"/>
    <lineage>
        <taxon>Bacteria</taxon>
        <taxon>Pseudomonadati</taxon>
        <taxon>Pseudomonadota</taxon>
        <taxon>Betaproteobacteria</taxon>
        <taxon>Candidatus Accumulibacter</taxon>
    </lineage>
</organism>
<evidence type="ECO:0000313" key="2">
    <source>
        <dbReference type="EMBL" id="MBK7954668.1"/>
    </source>
</evidence>
<dbReference type="Proteomes" id="UP000706151">
    <property type="component" value="Unassembled WGS sequence"/>
</dbReference>
<dbReference type="InterPro" id="IPR012899">
    <property type="entry name" value="LTXXQ"/>
</dbReference>
<sequence>MINYRRSPERADRMLARMQEQQSRMTAHVAALKDFYAVLTPEQKKTFDDFHAAPRAGMRAKPAARAMDRKSPGP</sequence>
<evidence type="ECO:0000256" key="1">
    <source>
        <dbReference type="SAM" id="MobiDB-lite"/>
    </source>
</evidence>